<proteinExistence type="inferred from homology"/>
<dbReference type="Gene3D" id="3.30.1360.100">
    <property type="entry name" value="General secretion pathway protein M, EpsM"/>
    <property type="match status" value="1"/>
</dbReference>
<keyword evidence="3" id="KW-0813">Transport</keyword>
<dbReference type="SUPFAM" id="SSF103054">
    <property type="entry name" value="General secretion pathway protein M, EpsM"/>
    <property type="match status" value="1"/>
</dbReference>
<keyword evidence="5" id="KW-0997">Cell inner membrane</keyword>
<comment type="caution">
    <text evidence="12">The sequence shown here is derived from an EMBL/GenBank/DDBJ whole genome shotgun (WGS) entry which is preliminary data.</text>
</comment>
<evidence type="ECO:0000256" key="11">
    <source>
        <dbReference type="SAM" id="Phobius"/>
    </source>
</evidence>
<dbReference type="InterPro" id="IPR007690">
    <property type="entry name" value="T2SS_GspM"/>
</dbReference>
<evidence type="ECO:0000313" key="13">
    <source>
        <dbReference type="Proteomes" id="UP000431684"/>
    </source>
</evidence>
<dbReference type="InterPro" id="IPR023229">
    <property type="entry name" value="T2SS_M_periplasmic_sf"/>
</dbReference>
<accession>A0A6I3XND0</accession>
<feature type="transmembrane region" description="Helical" evidence="11">
    <location>
        <begin position="41"/>
        <end position="63"/>
    </location>
</feature>
<evidence type="ECO:0000256" key="5">
    <source>
        <dbReference type="ARBA" id="ARBA00022519"/>
    </source>
</evidence>
<keyword evidence="9 11" id="KW-0472">Membrane</keyword>
<gene>
    <name evidence="12" type="ORF">GJV26_12150</name>
</gene>
<comment type="subcellular location">
    <subcellularLocation>
        <location evidence="1">Cell inner membrane</location>
        <topology evidence="1">Single-pass membrane protein</topology>
    </subcellularLocation>
</comment>
<name>A0A6I3XND0_9BURK</name>
<comment type="similarity">
    <text evidence="2">Belongs to the GSP M family.</text>
</comment>
<evidence type="ECO:0000256" key="10">
    <source>
        <dbReference type="SAM" id="Coils"/>
    </source>
</evidence>
<organism evidence="12 13">
    <name type="scientific">Pseudoduganella dura</name>
    <dbReference type="NCBI Taxonomy" id="321982"/>
    <lineage>
        <taxon>Bacteria</taxon>
        <taxon>Pseudomonadati</taxon>
        <taxon>Pseudomonadota</taxon>
        <taxon>Betaproteobacteria</taxon>
        <taxon>Burkholderiales</taxon>
        <taxon>Oxalobacteraceae</taxon>
        <taxon>Telluria group</taxon>
        <taxon>Pseudoduganella</taxon>
    </lineage>
</organism>
<evidence type="ECO:0000313" key="12">
    <source>
        <dbReference type="EMBL" id="MUI13205.1"/>
    </source>
</evidence>
<evidence type="ECO:0000256" key="9">
    <source>
        <dbReference type="ARBA" id="ARBA00023136"/>
    </source>
</evidence>
<dbReference type="Proteomes" id="UP000431684">
    <property type="component" value="Unassembled WGS sequence"/>
</dbReference>
<evidence type="ECO:0000256" key="2">
    <source>
        <dbReference type="ARBA" id="ARBA00010637"/>
    </source>
</evidence>
<evidence type="ECO:0000256" key="6">
    <source>
        <dbReference type="ARBA" id="ARBA00022692"/>
    </source>
</evidence>
<dbReference type="GO" id="GO:0015628">
    <property type="term" value="P:protein secretion by the type II secretion system"/>
    <property type="evidence" value="ECO:0007669"/>
    <property type="project" value="InterPro"/>
</dbReference>
<dbReference type="EMBL" id="WNWM01000002">
    <property type="protein sequence ID" value="MUI13205.1"/>
    <property type="molecule type" value="Genomic_DNA"/>
</dbReference>
<evidence type="ECO:0000256" key="4">
    <source>
        <dbReference type="ARBA" id="ARBA00022475"/>
    </source>
</evidence>
<dbReference type="RefSeq" id="WP_155709037.1">
    <property type="nucleotide sequence ID" value="NZ_BMWU01000011.1"/>
</dbReference>
<keyword evidence="13" id="KW-1185">Reference proteome</keyword>
<dbReference type="AlphaFoldDB" id="A0A6I3XND0"/>
<evidence type="ECO:0000256" key="7">
    <source>
        <dbReference type="ARBA" id="ARBA00022927"/>
    </source>
</evidence>
<evidence type="ECO:0000256" key="8">
    <source>
        <dbReference type="ARBA" id="ARBA00022989"/>
    </source>
</evidence>
<keyword evidence="4" id="KW-1003">Cell membrane</keyword>
<evidence type="ECO:0000256" key="1">
    <source>
        <dbReference type="ARBA" id="ARBA00004377"/>
    </source>
</evidence>
<feature type="coiled-coil region" evidence="10">
    <location>
        <begin position="66"/>
        <end position="96"/>
    </location>
</feature>
<dbReference type="Pfam" id="PF04612">
    <property type="entry name" value="T2SSM"/>
    <property type="match status" value="1"/>
</dbReference>
<keyword evidence="7" id="KW-0653">Protein transport</keyword>
<keyword evidence="10" id="KW-0175">Coiled coil</keyword>
<sequence>MNDEVEKSAGRSIGKFSGGVGNLRASAAAFWSARSEQERRFLAVGGFVVGLALVYAIFIDPALTGRERLRRELPQLRQETAEMQALAAQAAQLGTQPLPPVAPLSREALAATLAERGLTVQNLTVTGEYVKAEFKGVQFAGLVTWLDAARRDGRLAVQEAKITAQDGKPDSAGLVDATLTLRREAGSETGGR</sequence>
<dbReference type="GO" id="GO:0015627">
    <property type="term" value="C:type II protein secretion system complex"/>
    <property type="evidence" value="ECO:0007669"/>
    <property type="project" value="InterPro"/>
</dbReference>
<evidence type="ECO:0000256" key="3">
    <source>
        <dbReference type="ARBA" id="ARBA00022448"/>
    </source>
</evidence>
<dbReference type="OrthoDB" id="8776177at2"/>
<protein>
    <submittedName>
        <fullName evidence="12">Type II secretion system protein M</fullName>
    </submittedName>
</protein>
<dbReference type="GO" id="GO:0005886">
    <property type="term" value="C:plasma membrane"/>
    <property type="evidence" value="ECO:0007669"/>
    <property type="project" value="UniProtKB-SubCell"/>
</dbReference>
<keyword evidence="6 11" id="KW-0812">Transmembrane</keyword>
<keyword evidence="8 11" id="KW-1133">Transmembrane helix</keyword>
<reference evidence="12 13" key="1">
    <citation type="submission" date="2019-11" db="EMBL/GenBank/DDBJ databases">
        <title>Draft Genome Sequences of Six Type Strains of the Genus Massilia.</title>
        <authorList>
            <person name="Miess H."/>
            <person name="Frediansyah A."/>
            <person name="Goeker M."/>
            <person name="Gross H."/>
        </authorList>
    </citation>
    <scope>NUCLEOTIDE SEQUENCE [LARGE SCALE GENOMIC DNA]</scope>
    <source>
        <strain evidence="12 13">DSM 17513</strain>
    </source>
</reference>